<feature type="transmembrane region" description="Helical" evidence="1">
    <location>
        <begin position="56"/>
        <end position="82"/>
    </location>
</feature>
<feature type="transmembrane region" description="Helical" evidence="1">
    <location>
        <begin position="122"/>
        <end position="145"/>
    </location>
</feature>
<dbReference type="EMBL" id="CP038009">
    <property type="protein sequence ID" value="QBQ15094.1"/>
    <property type="molecule type" value="Genomic_DNA"/>
</dbReference>
<feature type="transmembrane region" description="Helical" evidence="1">
    <location>
        <begin position="20"/>
        <end position="44"/>
    </location>
</feature>
<dbReference type="EMBL" id="CP031976">
    <property type="protein sequence ID" value="QHI12267.1"/>
    <property type="molecule type" value="Genomic_DNA"/>
</dbReference>
<accession>A0A1L6KJL6</accession>
<dbReference type="AlphaFoldDB" id="A0A1L6KJL6"/>
<sequence length="163" mass="19135">MILSFYKLLTQRLDVSKDQIWRCLIQTPFYAGIPIFFILSVFFAPNDYFSIEILNVFYEMFLAFLCIVLIYFILVFLPTYLVQVLLKKYNVLNFFSIIAYAVLFTAIVPSLIMILNTAQINIIPFGFFLIFCFFSLTFALTNWILLLRITNKSKTCSKLKFTN</sequence>
<evidence type="ECO:0000313" key="2">
    <source>
        <dbReference type="EMBL" id="QBQ15094.1"/>
    </source>
</evidence>
<dbReference type="KEGG" id="ahl:AHTJS_01845"/>
<organism evidence="2 4">
    <name type="scientific">Acinetobacter haemolyticus</name>
    <dbReference type="NCBI Taxonomy" id="29430"/>
    <lineage>
        <taxon>Bacteria</taxon>
        <taxon>Pseudomonadati</taxon>
        <taxon>Pseudomonadota</taxon>
        <taxon>Gammaproteobacteria</taxon>
        <taxon>Moraxellales</taxon>
        <taxon>Moraxellaceae</taxon>
        <taxon>Acinetobacter</taxon>
    </lineage>
</organism>
<keyword evidence="1" id="KW-0472">Membrane</keyword>
<evidence type="ECO:0000313" key="3">
    <source>
        <dbReference type="EMBL" id="QHI12267.1"/>
    </source>
</evidence>
<reference evidence="2 4" key="2">
    <citation type="submission" date="2019-03" db="EMBL/GenBank/DDBJ databases">
        <title>Complete genome sequence of two outbreak-associated Acinetobacter haemolyticus strains.</title>
        <authorList>
            <person name="Bai L."/>
            <person name="Zhang S.-C."/>
            <person name="Deng Y."/>
            <person name="Song C.-C."/>
            <person name="Kang G.-B."/>
            <person name="Dong Y."/>
            <person name="Wang Y."/>
            <person name="Gao F."/>
            <person name="Huang H."/>
        </authorList>
    </citation>
    <scope>NUCLEOTIDE SEQUENCE [LARGE SCALE GENOMIC DNA]</scope>
    <source>
        <strain evidence="2 4">TJR01</strain>
    </source>
</reference>
<evidence type="ECO:0000313" key="4">
    <source>
        <dbReference type="Proteomes" id="UP000294395"/>
    </source>
</evidence>
<evidence type="ECO:0000256" key="1">
    <source>
        <dbReference type="SAM" id="Phobius"/>
    </source>
</evidence>
<protein>
    <submittedName>
        <fullName evidence="2">Uncharacterized protein</fullName>
    </submittedName>
</protein>
<keyword evidence="1" id="KW-0812">Transmembrane</keyword>
<proteinExistence type="predicted"/>
<reference evidence="3 5" key="1">
    <citation type="submission" date="2018-08" db="EMBL/GenBank/DDBJ databases">
        <title>Analysis of the genomic diversity of Mexican Acinetobacter haemolyticus clinical isolates.</title>
        <authorList>
            <person name="Castro-Jaimes S."/>
            <person name="Cevallos M.A."/>
        </authorList>
    </citation>
    <scope>NUCLEOTIDE SEQUENCE [LARGE SCALE GENOMIC DNA]</scope>
    <source>
        <strain evidence="3 5">AN43</strain>
    </source>
</reference>
<keyword evidence="1" id="KW-1133">Transmembrane helix</keyword>
<dbReference type="STRING" id="29430.AHTJS_01845"/>
<gene>
    <name evidence="3" type="ORF">AhaeAN43_02155</name>
    <name evidence="2" type="ORF">AHTJR_01815</name>
</gene>
<feature type="transmembrane region" description="Helical" evidence="1">
    <location>
        <begin position="94"/>
        <end position="116"/>
    </location>
</feature>
<name>A0A1L6KJL6_ACIHA</name>
<evidence type="ECO:0000313" key="5">
    <source>
        <dbReference type="Proteomes" id="UP000463868"/>
    </source>
</evidence>
<dbReference type="Proteomes" id="UP000463868">
    <property type="component" value="Chromosome"/>
</dbReference>
<dbReference type="Proteomes" id="UP000294395">
    <property type="component" value="Chromosome"/>
</dbReference>